<reference evidence="1" key="1">
    <citation type="journal article" date="2015" name="Nature">
        <title>Complex archaea that bridge the gap between prokaryotes and eukaryotes.</title>
        <authorList>
            <person name="Spang A."/>
            <person name="Saw J.H."/>
            <person name="Jorgensen S.L."/>
            <person name="Zaremba-Niedzwiedzka K."/>
            <person name="Martijn J."/>
            <person name="Lind A.E."/>
            <person name="van Eijk R."/>
            <person name="Schleper C."/>
            <person name="Guy L."/>
            <person name="Ettema T.J."/>
        </authorList>
    </citation>
    <scope>NUCLEOTIDE SEQUENCE</scope>
</reference>
<accession>A0A0F9TBR7</accession>
<proteinExistence type="predicted"/>
<gene>
    <name evidence="1" type="ORF">LCGC14_0411990</name>
</gene>
<comment type="caution">
    <text evidence="1">The sequence shown here is derived from an EMBL/GenBank/DDBJ whole genome shotgun (WGS) entry which is preliminary data.</text>
</comment>
<name>A0A0F9TBR7_9ZZZZ</name>
<evidence type="ECO:0000313" key="1">
    <source>
        <dbReference type="EMBL" id="KKN72372.1"/>
    </source>
</evidence>
<protein>
    <submittedName>
        <fullName evidence="1">Uncharacterized protein</fullName>
    </submittedName>
</protein>
<organism evidence="1">
    <name type="scientific">marine sediment metagenome</name>
    <dbReference type="NCBI Taxonomy" id="412755"/>
    <lineage>
        <taxon>unclassified sequences</taxon>
        <taxon>metagenomes</taxon>
        <taxon>ecological metagenomes</taxon>
    </lineage>
</organism>
<sequence length="86" mass="10146">MKYYLTEKGKQAKGGVWLYLRNPNRAWILRFMQKRRLKGYTLNEIQKGAGSLTKGDRGKYSAARELALITAREVRRMLRDSLLERR</sequence>
<dbReference type="AlphaFoldDB" id="A0A0F9TBR7"/>
<dbReference type="EMBL" id="LAZR01000364">
    <property type="protein sequence ID" value="KKN72372.1"/>
    <property type="molecule type" value="Genomic_DNA"/>
</dbReference>